<reference evidence="2 3" key="1">
    <citation type="submission" date="2020-08" db="EMBL/GenBank/DDBJ databases">
        <authorList>
            <person name="Seo M.-J."/>
        </authorList>
    </citation>
    <scope>NUCLEOTIDE SEQUENCE [LARGE SCALE GENOMIC DNA]</scope>
    <source>
        <strain evidence="2 3">MBLA0160</strain>
    </source>
</reference>
<evidence type="ECO:0000313" key="2">
    <source>
        <dbReference type="EMBL" id="MBB6645390.1"/>
    </source>
</evidence>
<dbReference type="Gene3D" id="1.10.606.10">
    <property type="entry name" value="Vanadium-containing Chloroperoxidase, domain 2"/>
    <property type="match status" value="1"/>
</dbReference>
<evidence type="ECO:0000256" key="1">
    <source>
        <dbReference type="SAM" id="MobiDB-lite"/>
    </source>
</evidence>
<name>A0A7J9SEP0_9EURY</name>
<accession>A0A7J9SEP0</accession>
<dbReference type="Proteomes" id="UP000546257">
    <property type="component" value="Unassembled WGS sequence"/>
</dbReference>
<dbReference type="SUPFAM" id="SSF48317">
    <property type="entry name" value="Acid phosphatase/Vanadium-dependent haloperoxidase"/>
    <property type="match status" value="1"/>
</dbReference>
<dbReference type="InterPro" id="IPR036938">
    <property type="entry name" value="PAP2/HPO_sf"/>
</dbReference>
<sequence length="595" mass="64131">MLQGLGATGLGLIASGPAAAKQARGNGDGNPGKGTESAGSPSTDPTIKRRVNDERKTRRDYSRAQLVKDADASPHASNDRVSERAVVAKFGKSLPHDGETGLPTTDAYGTLVDACESGSGYESIPQASQNVDTEVRPLVQPESAWTYQTSGGSTAQLRIARPPAFDDPETGAEMIELYWRALTRDVGFYDYGSSDLVAAAAAELDSLDAYNGPGSDGTVTPGNVFRGVVPGAETGPYVSQFLWKDRALGGGVEDQKIEVQATGSDYATTVDEWLAIQRGVPPGKRNLPPNEFGETRYILTGRDMCERVHDDPPFRQLQKAAQVLIFTMNAPLDDNLPYTLKPFSDGQNDQRNKETFLGQTTLPFNDFGPLYVEKKVLGASEQGQLAAWHKKWNVHRRLRPEEYGGRVQAVKGEEGEISEPDGVSYPIPTNLLDSDALSRTKETFGSYLLPQAYAEGSPTHPSYPAGHSVVAGAGVTVLKALFDGDYEFPAGEKVVPTRDGQELLTAEETSDLGVDETLTVRGELNKLASNMALGRNRAGIHYRTDGIEGLRLGEAAAIRYLEDQLSLPVRTREYGDLSLSLTTFDGESVTIRPSA</sequence>
<organism evidence="2 3">
    <name type="scientific">Halobellus ruber</name>
    <dbReference type="NCBI Taxonomy" id="2761102"/>
    <lineage>
        <taxon>Archaea</taxon>
        <taxon>Methanobacteriati</taxon>
        <taxon>Methanobacteriota</taxon>
        <taxon>Stenosarchaea group</taxon>
        <taxon>Halobacteria</taxon>
        <taxon>Halobacteriales</taxon>
        <taxon>Haloferacaceae</taxon>
        <taxon>Halobellus</taxon>
    </lineage>
</organism>
<keyword evidence="2" id="KW-0575">Peroxidase</keyword>
<comment type="caution">
    <text evidence="2">The sequence shown here is derived from an EMBL/GenBank/DDBJ whole genome shotgun (WGS) entry which is preliminary data.</text>
</comment>
<dbReference type="InterPro" id="IPR016119">
    <property type="entry name" value="Br/Cl_peroxidase_C"/>
</dbReference>
<dbReference type="CDD" id="cd03398">
    <property type="entry name" value="PAP2_haloperoxidase"/>
    <property type="match status" value="1"/>
</dbReference>
<feature type="region of interest" description="Disordered" evidence="1">
    <location>
        <begin position="18"/>
        <end position="83"/>
    </location>
</feature>
<dbReference type="PANTHER" id="PTHR34599:SF1">
    <property type="entry name" value="PHOSPHATIDIC ACID PHOSPHATASE TYPE 2_HALOPEROXIDASE DOMAIN-CONTAINING PROTEIN"/>
    <property type="match status" value="1"/>
</dbReference>
<dbReference type="EMBL" id="JACKXD010000001">
    <property type="protein sequence ID" value="MBB6645390.1"/>
    <property type="molecule type" value="Genomic_DNA"/>
</dbReference>
<evidence type="ECO:0000313" key="3">
    <source>
        <dbReference type="Proteomes" id="UP000546257"/>
    </source>
</evidence>
<keyword evidence="3" id="KW-1185">Reference proteome</keyword>
<dbReference type="InterPro" id="IPR052559">
    <property type="entry name" value="V-haloperoxidase"/>
</dbReference>
<dbReference type="AlphaFoldDB" id="A0A7J9SEP0"/>
<dbReference type="PANTHER" id="PTHR34599">
    <property type="entry name" value="PEROXIDASE-RELATED"/>
    <property type="match status" value="1"/>
</dbReference>
<feature type="compositionally biased region" description="Basic and acidic residues" evidence="1">
    <location>
        <begin position="46"/>
        <end position="83"/>
    </location>
</feature>
<proteinExistence type="predicted"/>
<gene>
    <name evidence="2" type="ORF">H5V44_03605</name>
</gene>
<dbReference type="RefSeq" id="WP_185191747.1">
    <property type="nucleotide sequence ID" value="NZ_JACKXD010000001.1"/>
</dbReference>
<keyword evidence="2" id="KW-0560">Oxidoreductase</keyword>
<protein>
    <submittedName>
        <fullName evidence="2">Vanadium-dependent haloperoxidase</fullName>
    </submittedName>
</protein>
<dbReference type="GO" id="GO:0004601">
    <property type="term" value="F:peroxidase activity"/>
    <property type="evidence" value="ECO:0007669"/>
    <property type="project" value="UniProtKB-KW"/>
</dbReference>